<keyword evidence="1" id="KW-0479">Metal-binding</keyword>
<reference evidence="5" key="1">
    <citation type="submission" date="2020-10" db="EMBL/GenBank/DDBJ databases">
        <title>Ca. Dormibacterota MAGs.</title>
        <authorList>
            <person name="Montgomery K."/>
        </authorList>
    </citation>
    <scope>NUCLEOTIDE SEQUENCE [LARGE SCALE GENOMIC DNA]</scope>
    <source>
        <strain evidence="5">SC8812_S17_10</strain>
    </source>
</reference>
<evidence type="ECO:0000256" key="4">
    <source>
        <dbReference type="SAM" id="Phobius"/>
    </source>
</evidence>
<dbReference type="RefSeq" id="WP_338202904.1">
    <property type="nucleotide sequence ID" value="NZ_JAEKNR010000153.1"/>
</dbReference>
<keyword evidence="6" id="KW-1185">Reference proteome</keyword>
<dbReference type="Proteomes" id="UP000612893">
    <property type="component" value="Unassembled WGS sequence"/>
</dbReference>
<dbReference type="EMBL" id="JAEKNR010000153">
    <property type="protein sequence ID" value="MBJ7599414.1"/>
    <property type="molecule type" value="Genomic_DNA"/>
</dbReference>
<organism evidence="5 6">
    <name type="scientific">Candidatus Nephthysia bennettiae</name>
    <dbReference type="NCBI Taxonomy" id="3127016"/>
    <lineage>
        <taxon>Bacteria</taxon>
        <taxon>Bacillati</taxon>
        <taxon>Candidatus Dormiibacterota</taxon>
        <taxon>Candidatus Dormibacteria</taxon>
        <taxon>Candidatus Dormibacterales</taxon>
        <taxon>Candidatus Dormibacteraceae</taxon>
        <taxon>Candidatus Nephthysia</taxon>
    </lineage>
</organism>
<proteinExistence type="inferred from homology"/>
<dbReference type="GO" id="GO:0016813">
    <property type="term" value="F:hydrolase activity, acting on carbon-nitrogen (but not peptide) bonds, in linear amidines"/>
    <property type="evidence" value="ECO:0007669"/>
    <property type="project" value="UniProtKB-ARBA"/>
</dbReference>
<dbReference type="PANTHER" id="PTHR11358">
    <property type="entry name" value="ARGINASE/AGMATINASE"/>
    <property type="match status" value="1"/>
</dbReference>
<dbReference type="AlphaFoldDB" id="A0A934K5T8"/>
<dbReference type="PANTHER" id="PTHR11358:SF26">
    <property type="entry name" value="GUANIDINO ACID HYDROLASE, MITOCHONDRIAL"/>
    <property type="match status" value="1"/>
</dbReference>
<evidence type="ECO:0000256" key="2">
    <source>
        <dbReference type="ARBA" id="ARBA00022801"/>
    </source>
</evidence>
<accession>A0A934K5T8</accession>
<dbReference type="GO" id="GO:0046872">
    <property type="term" value="F:metal ion binding"/>
    <property type="evidence" value="ECO:0007669"/>
    <property type="project" value="UniProtKB-KW"/>
</dbReference>
<evidence type="ECO:0000313" key="6">
    <source>
        <dbReference type="Proteomes" id="UP000612893"/>
    </source>
</evidence>
<gene>
    <name evidence="5" type="ORF">JF922_15220</name>
</gene>
<evidence type="ECO:0000313" key="5">
    <source>
        <dbReference type="EMBL" id="MBJ7599414.1"/>
    </source>
</evidence>
<keyword evidence="4" id="KW-1133">Transmembrane helix</keyword>
<feature type="transmembrane region" description="Helical" evidence="4">
    <location>
        <begin position="326"/>
        <end position="346"/>
    </location>
</feature>
<comment type="caution">
    <text evidence="5">The sequence shown here is derived from an EMBL/GenBank/DDBJ whole genome shotgun (WGS) entry which is preliminary data.</text>
</comment>
<protein>
    <submittedName>
        <fullName evidence="5">Arginase family protein</fullName>
    </submittedName>
</protein>
<dbReference type="InterPro" id="IPR023696">
    <property type="entry name" value="Ureohydrolase_dom_sf"/>
</dbReference>
<dbReference type="Pfam" id="PF00491">
    <property type="entry name" value="Arginase"/>
    <property type="match status" value="1"/>
</dbReference>
<keyword evidence="2" id="KW-0378">Hydrolase</keyword>
<sequence length="353" mass="38556">MSPRWPRNPVDPISEMLLPRHYGSVPTLFGAPRARTPQDLERSDLAFLGVPWSAPIPDSRLGAAADNYSGTALTPQALRTSSVKYGGYLPELDVDVFEHFSLVDYGDSQVYADLNDTMRDVVTRVGQIVDAGAIPVTMGGNSGPSSYSVLQAIAARAEGPTAVVNFDAHHDNMRGDPDEDRAELPRWGSTWARRILDLPGVDPARYFHVGLRGPRNDRGAFDRFVEKGVDRGRIYTFGHVLGARRRGFESWADDVAAQVADGSAKVWIGVDPDVLDMSESPDFGDEPLGLHTEEVCWLVHEVGRAVGRDRLGGISFMAVPNTATTIHWICLYVLLYALAGTLRFGVGPARFPV</sequence>
<evidence type="ECO:0000256" key="3">
    <source>
        <dbReference type="PROSITE-ProRule" id="PRU00742"/>
    </source>
</evidence>
<dbReference type="InterPro" id="IPR006035">
    <property type="entry name" value="Ureohydrolase"/>
</dbReference>
<evidence type="ECO:0000256" key="1">
    <source>
        <dbReference type="ARBA" id="ARBA00022723"/>
    </source>
</evidence>
<dbReference type="Gene3D" id="3.40.800.10">
    <property type="entry name" value="Ureohydrolase domain"/>
    <property type="match status" value="1"/>
</dbReference>
<keyword evidence="4" id="KW-0472">Membrane</keyword>
<keyword evidence="4" id="KW-0812">Transmembrane</keyword>
<dbReference type="PROSITE" id="PS51409">
    <property type="entry name" value="ARGINASE_2"/>
    <property type="match status" value="1"/>
</dbReference>
<name>A0A934K5T8_9BACT</name>
<comment type="similarity">
    <text evidence="3">Belongs to the arginase family.</text>
</comment>
<dbReference type="SUPFAM" id="SSF52768">
    <property type="entry name" value="Arginase/deacetylase"/>
    <property type="match status" value="1"/>
</dbReference>